<dbReference type="AlphaFoldDB" id="A0A444MBV2"/>
<comment type="caution">
    <text evidence="6">The sequence shown here is derived from an EMBL/GenBank/DDBJ whole genome shotgun (WGS) entry which is preliminary data.</text>
</comment>
<dbReference type="PROSITE" id="PS50931">
    <property type="entry name" value="HTH_LYSR"/>
    <property type="match status" value="1"/>
</dbReference>
<dbReference type="InterPro" id="IPR005119">
    <property type="entry name" value="LysR_subst-bd"/>
</dbReference>
<dbReference type="CDD" id="cd05466">
    <property type="entry name" value="PBP2_LTTR_substrate"/>
    <property type="match status" value="1"/>
</dbReference>
<dbReference type="PRINTS" id="PR00039">
    <property type="entry name" value="HTHLYSR"/>
</dbReference>
<name>A0A444MBV2_9RHOB</name>
<evidence type="ECO:0000256" key="3">
    <source>
        <dbReference type="ARBA" id="ARBA00023125"/>
    </source>
</evidence>
<dbReference type="PANTHER" id="PTHR30346">
    <property type="entry name" value="TRANSCRIPTIONAL DUAL REGULATOR HCAR-RELATED"/>
    <property type="match status" value="1"/>
</dbReference>
<dbReference type="GO" id="GO:0032993">
    <property type="term" value="C:protein-DNA complex"/>
    <property type="evidence" value="ECO:0007669"/>
    <property type="project" value="TreeGrafter"/>
</dbReference>
<dbReference type="Pfam" id="PF00126">
    <property type="entry name" value="HTH_1"/>
    <property type="match status" value="1"/>
</dbReference>
<evidence type="ECO:0000256" key="2">
    <source>
        <dbReference type="ARBA" id="ARBA00023015"/>
    </source>
</evidence>
<feature type="domain" description="HTH lysR-type" evidence="5">
    <location>
        <begin position="27"/>
        <end position="84"/>
    </location>
</feature>
<dbReference type="EMBL" id="SBLC01000011">
    <property type="protein sequence ID" value="RWY41474.1"/>
    <property type="molecule type" value="Genomic_DNA"/>
</dbReference>
<evidence type="ECO:0000313" key="7">
    <source>
        <dbReference type="Proteomes" id="UP000287168"/>
    </source>
</evidence>
<dbReference type="Gene3D" id="3.40.190.10">
    <property type="entry name" value="Periplasmic binding protein-like II"/>
    <property type="match status" value="2"/>
</dbReference>
<dbReference type="PANTHER" id="PTHR30346:SF29">
    <property type="entry name" value="LYSR SUBSTRATE-BINDING"/>
    <property type="match status" value="1"/>
</dbReference>
<dbReference type="SUPFAM" id="SSF46785">
    <property type="entry name" value="Winged helix' DNA-binding domain"/>
    <property type="match status" value="1"/>
</dbReference>
<sequence>MSYRDQLLTSDSRLPPVPEDRRLAAALSPRRLEVFRVTAATGSVTRAARLLDLSQPTVSQHLRALETELGRALFARRAGRLMLTAFGTAFLSHATAMLRQQEALQLLLAETSGRPGPPLRIAGLPSVLQALVPGAIGSVLQENPARTFDLQEADTATVLAMLEAGQADVALVDLTAADPLPEGFAAEGLLSDPWFLVAPSGITRPDGLCADGAEALAEISPSVQLPSGSGAGQAARAWFAAKAPGQSVVARVRSYSAMLGLVRQGLGVCLAPGLTLSLYGKEGVQLRPVALPARKIGAVYSGRRKCRARTALLAALSALCADEARLRPDLPEG</sequence>
<dbReference type="RefSeq" id="WP_128488639.1">
    <property type="nucleotide sequence ID" value="NZ_JBHLXB010000002.1"/>
</dbReference>
<reference evidence="6 7" key="1">
    <citation type="journal article" date="2015" name="Int. J. Syst. Evol. Microbiol.">
        <title>Gemmobacter intermedius sp. nov., isolated from a white stork (Ciconia ciconia).</title>
        <authorList>
            <person name="Kampfer P."/>
            <person name="Jerzak L."/>
            <person name="Wilharm G."/>
            <person name="Golke J."/>
            <person name="Busse H.J."/>
            <person name="Glaeser S.P."/>
        </authorList>
    </citation>
    <scope>NUCLEOTIDE SEQUENCE [LARGE SCALE GENOMIC DNA]</scope>
    <source>
        <strain evidence="6 7">119/4</strain>
    </source>
</reference>
<dbReference type="InterPro" id="IPR036390">
    <property type="entry name" value="WH_DNA-bd_sf"/>
</dbReference>
<dbReference type="GO" id="GO:0003677">
    <property type="term" value="F:DNA binding"/>
    <property type="evidence" value="ECO:0007669"/>
    <property type="project" value="UniProtKB-KW"/>
</dbReference>
<dbReference type="Pfam" id="PF03466">
    <property type="entry name" value="LysR_substrate"/>
    <property type="match status" value="1"/>
</dbReference>
<protein>
    <submittedName>
        <fullName evidence="6">LysR family transcriptional regulator</fullName>
    </submittedName>
</protein>
<dbReference type="Gene3D" id="1.10.10.10">
    <property type="entry name" value="Winged helix-like DNA-binding domain superfamily/Winged helix DNA-binding domain"/>
    <property type="match status" value="1"/>
</dbReference>
<keyword evidence="4" id="KW-0804">Transcription</keyword>
<evidence type="ECO:0000256" key="1">
    <source>
        <dbReference type="ARBA" id="ARBA00009437"/>
    </source>
</evidence>
<dbReference type="InterPro" id="IPR000847">
    <property type="entry name" value="LysR_HTH_N"/>
</dbReference>
<dbReference type="InterPro" id="IPR036388">
    <property type="entry name" value="WH-like_DNA-bd_sf"/>
</dbReference>
<gene>
    <name evidence="6" type="ORF">EP867_09855</name>
</gene>
<comment type="similarity">
    <text evidence="1">Belongs to the LysR transcriptional regulatory family.</text>
</comment>
<proteinExistence type="inferred from homology"/>
<accession>A0A444MBV2</accession>
<evidence type="ECO:0000256" key="4">
    <source>
        <dbReference type="ARBA" id="ARBA00023163"/>
    </source>
</evidence>
<dbReference type="OrthoDB" id="7492271at2"/>
<dbReference type="SUPFAM" id="SSF53850">
    <property type="entry name" value="Periplasmic binding protein-like II"/>
    <property type="match status" value="1"/>
</dbReference>
<keyword evidence="2" id="KW-0805">Transcription regulation</keyword>
<keyword evidence="3" id="KW-0238">DNA-binding</keyword>
<organism evidence="6 7">
    <name type="scientific">Falsigemmobacter intermedius</name>
    <dbReference type="NCBI Taxonomy" id="1553448"/>
    <lineage>
        <taxon>Bacteria</taxon>
        <taxon>Pseudomonadati</taxon>
        <taxon>Pseudomonadota</taxon>
        <taxon>Alphaproteobacteria</taxon>
        <taxon>Rhodobacterales</taxon>
        <taxon>Paracoccaceae</taxon>
        <taxon>Falsigemmobacter</taxon>
    </lineage>
</organism>
<keyword evidence="7" id="KW-1185">Reference proteome</keyword>
<dbReference type="GO" id="GO:0003700">
    <property type="term" value="F:DNA-binding transcription factor activity"/>
    <property type="evidence" value="ECO:0007669"/>
    <property type="project" value="InterPro"/>
</dbReference>
<evidence type="ECO:0000313" key="6">
    <source>
        <dbReference type="EMBL" id="RWY41474.1"/>
    </source>
</evidence>
<evidence type="ECO:0000259" key="5">
    <source>
        <dbReference type="PROSITE" id="PS50931"/>
    </source>
</evidence>
<dbReference type="Proteomes" id="UP000287168">
    <property type="component" value="Unassembled WGS sequence"/>
</dbReference>